<evidence type="ECO:0000256" key="5">
    <source>
        <dbReference type="SAM" id="MobiDB-lite"/>
    </source>
</evidence>
<keyword evidence="4 6" id="KW-0472">Membrane</keyword>
<proteinExistence type="predicted"/>
<keyword evidence="9" id="KW-1185">Reference proteome</keyword>
<evidence type="ECO:0000256" key="4">
    <source>
        <dbReference type="ARBA" id="ARBA00023136"/>
    </source>
</evidence>
<evidence type="ECO:0000256" key="1">
    <source>
        <dbReference type="ARBA" id="ARBA00004141"/>
    </source>
</evidence>
<keyword evidence="3 6" id="KW-1133">Transmembrane helix</keyword>
<name>A0ABV8DP50_9NOCA</name>
<evidence type="ECO:0000256" key="3">
    <source>
        <dbReference type="ARBA" id="ARBA00022989"/>
    </source>
</evidence>
<evidence type="ECO:0000259" key="7">
    <source>
        <dbReference type="Pfam" id="PF04138"/>
    </source>
</evidence>
<dbReference type="RefSeq" id="WP_378610952.1">
    <property type="nucleotide sequence ID" value="NZ_JBHSAX010000004.1"/>
</dbReference>
<gene>
    <name evidence="8" type="ORF">ACFO0B_04235</name>
</gene>
<dbReference type="Pfam" id="PF04138">
    <property type="entry name" value="GtrA_DPMS_TM"/>
    <property type="match status" value="1"/>
</dbReference>
<keyword evidence="2 6" id="KW-0812">Transmembrane</keyword>
<sequence length="211" mass="21988">MTVLHPRTAVMSHLTTLIAPWTPMAAAARGPAGDPAETGADDRVRRQPRRSRRIARLRAAGGAALVRATQRSRAGLVTLLTYLRGDRAPAQLVRFAMVGMASNVVYVALFLALLGSGTLPANMVGSVASTVVANELHRRLTFRAADRVGWFTAQWEGGGLAVAGLLITSAGLAALEVTSPALGGLGQAAAVLAITAAVGTLRFLALRGWVF</sequence>
<comment type="caution">
    <text evidence="8">The sequence shown here is derived from an EMBL/GenBank/DDBJ whole genome shotgun (WGS) entry which is preliminary data.</text>
</comment>
<dbReference type="InterPro" id="IPR007267">
    <property type="entry name" value="GtrA_DPMS_TM"/>
</dbReference>
<comment type="subcellular location">
    <subcellularLocation>
        <location evidence="1">Membrane</location>
        <topology evidence="1">Multi-pass membrane protein</topology>
    </subcellularLocation>
</comment>
<evidence type="ECO:0000313" key="8">
    <source>
        <dbReference type="EMBL" id="MFC3961192.1"/>
    </source>
</evidence>
<dbReference type="EMBL" id="JBHSAX010000004">
    <property type="protein sequence ID" value="MFC3961192.1"/>
    <property type="molecule type" value="Genomic_DNA"/>
</dbReference>
<feature type="transmembrane region" description="Helical" evidence="6">
    <location>
        <begin position="92"/>
        <end position="113"/>
    </location>
</feature>
<feature type="transmembrane region" description="Helical" evidence="6">
    <location>
        <begin position="157"/>
        <end position="175"/>
    </location>
</feature>
<feature type="domain" description="GtrA/DPMS transmembrane" evidence="7">
    <location>
        <begin position="94"/>
        <end position="211"/>
    </location>
</feature>
<feature type="region of interest" description="Disordered" evidence="5">
    <location>
        <begin position="26"/>
        <end position="50"/>
    </location>
</feature>
<evidence type="ECO:0000256" key="6">
    <source>
        <dbReference type="SAM" id="Phobius"/>
    </source>
</evidence>
<protein>
    <submittedName>
        <fullName evidence="8">GtrA family protein</fullName>
    </submittedName>
</protein>
<evidence type="ECO:0000256" key="2">
    <source>
        <dbReference type="ARBA" id="ARBA00022692"/>
    </source>
</evidence>
<evidence type="ECO:0000313" key="9">
    <source>
        <dbReference type="Proteomes" id="UP001595696"/>
    </source>
</evidence>
<feature type="transmembrane region" description="Helical" evidence="6">
    <location>
        <begin position="181"/>
        <end position="205"/>
    </location>
</feature>
<dbReference type="Proteomes" id="UP001595696">
    <property type="component" value="Unassembled WGS sequence"/>
</dbReference>
<reference evidence="9" key="1">
    <citation type="journal article" date="2019" name="Int. J. Syst. Evol. Microbiol.">
        <title>The Global Catalogue of Microorganisms (GCM) 10K type strain sequencing project: providing services to taxonomists for standard genome sequencing and annotation.</title>
        <authorList>
            <consortium name="The Broad Institute Genomics Platform"/>
            <consortium name="The Broad Institute Genome Sequencing Center for Infectious Disease"/>
            <person name="Wu L."/>
            <person name="Ma J."/>
        </authorList>
    </citation>
    <scope>NUCLEOTIDE SEQUENCE [LARGE SCALE GENOMIC DNA]</scope>
    <source>
        <strain evidence="9">CGMCC 4.7330</strain>
    </source>
</reference>
<accession>A0ABV8DP50</accession>
<organism evidence="8 9">
    <name type="scientific">Nocardia jiangsuensis</name>
    <dbReference type="NCBI Taxonomy" id="1691563"/>
    <lineage>
        <taxon>Bacteria</taxon>
        <taxon>Bacillati</taxon>
        <taxon>Actinomycetota</taxon>
        <taxon>Actinomycetes</taxon>
        <taxon>Mycobacteriales</taxon>
        <taxon>Nocardiaceae</taxon>
        <taxon>Nocardia</taxon>
    </lineage>
</organism>
<feature type="compositionally biased region" description="Low complexity" evidence="5">
    <location>
        <begin position="26"/>
        <end position="36"/>
    </location>
</feature>